<reference evidence="3 4" key="1">
    <citation type="submission" date="2015-04" db="EMBL/GenBank/DDBJ databases">
        <title>Draft genome sequence of bacteremic isolate Catabacter hongkongensis type strain HKU16T.</title>
        <authorList>
            <person name="Lau S.K."/>
            <person name="Teng J.L."/>
            <person name="Huang Y."/>
            <person name="Curreem S.O."/>
            <person name="Tsui S.K."/>
            <person name="Woo P.C."/>
        </authorList>
    </citation>
    <scope>NUCLEOTIDE SEQUENCE [LARGE SCALE GENOMIC DNA]</scope>
    <source>
        <strain evidence="3 4">HKU16</strain>
    </source>
</reference>
<dbReference type="EMBL" id="LAYJ01000133">
    <property type="protein sequence ID" value="KKI49475.1"/>
    <property type="molecule type" value="Genomic_DNA"/>
</dbReference>
<protein>
    <submittedName>
        <fullName evidence="3">DNA relaxation protein</fullName>
    </submittedName>
</protein>
<evidence type="ECO:0000259" key="2">
    <source>
        <dbReference type="Pfam" id="PF03432"/>
    </source>
</evidence>
<feature type="compositionally biased region" description="Polar residues" evidence="1">
    <location>
        <begin position="254"/>
        <end position="267"/>
    </location>
</feature>
<dbReference type="Pfam" id="PF03432">
    <property type="entry name" value="Relaxase"/>
    <property type="match status" value="1"/>
</dbReference>
<name>A0A0M2NGR6_9FIRM</name>
<feature type="compositionally biased region" description="Basic and acidic residues" evidence="1">
    <location>
        <begin position="324"/>
        <end position="335"/>
    </location>
</feature>
<comment type="caution">
    <text evidence="3">The sequence shown here is derived from an EMBL/GenBank/DDBJ whole genome shotgun (WGS) entry which is preliminary data.</text>
</comment>
<evidence type="ECO:0000313" key="4">
    <source>
        <dbReference type="Proteomes" id="UP000034076"/>
    </source>
</evidence>
<keyword evidence="4" id="KW-1185">Reference proteome</keyword>
<dbReference type="OrthoDB" id="9762440at2"/>
<evidence type="ECO:0000256" key="1">
    <source>
        <dbReference type="SAM" id="MobiDB-lite"/>
    </source>
</evidence>
<organism evidence="3 4">
    <name type="scientific">Christensenella hongkongensis</name>
    <dbReference type="NCBI Taxonomy" id="270498"/>
    <lineage>
        <taxon>Bacteria</taxon>
        <taxon>Bacillati</taxon>
        <taxon>Bacillota</taxon>
        <taxon>Clostridia</taxon>
        <taxon>Christensenellales</taxon>
        <taxon>Christensenellaceae</taxon>
        <taxon>Christensenella</taxon>
    </lineage>
</organism>
<proteinExistence type="predicted"/>
<evidence type="ECO:0000313" key="3">
    <source>
        <dbReference type="EMBL" id="KKI49475.1"/>
    </source>
</evidence>
<dbReference type="STRING" id="270498.CHK_3053"/>
<gene>
    <name evidence="3" type="ORF">CHK_3053</name>
</gene>
<dbReference type="Proteomes" id="UP000034076">
    <property type="component" value="Unassembled WGS sequence"/>
</dbReference>
<feature type="domain" description="MobA/VirD2-like nuclease" evidence="2">
    <location>
        <begin position="19"/>
        <end position="147"/>
    </location>
</feature>
<feature type="region of interest" description="Disordered" evidence="1">
    <location>
        <begin position="304"/>
        <end position="359"/>
    </location>
</feature>
<feature type="region of interest" description="Disordered" evidence="1">
    <location>
        <begin position="254"/>
        <end position="290"/>
    </location>
</feature>
<dbReference type="InterPro" id="IPR005094">
    <property type="entry name" value="Endonuclease_MobA/VirD2"/>
</dbReference>
<accession>A0A0M2NGR6</accession>
<dbReference type="RefSeq" id="WP_046444806.1">
    <property type="nucleotide sequence ID" value="NZ_LAYJ01000133.1"/>
</dbReference>
<sequence>MAVIKAVNSRASLARAVNYITGGEKTERTLVGGYNCNPMCAIEEMRDTKDAWRKTGGRQYKHFIQSFPYDEDITPEEAFDIAGELIRRSPLFKGYEVCYATHIDKGHIHTHWIVNSVSFEHGYKFRYSKRMLQELKDFSDKILKERGKSVCEKGRSVTSFRTKAYKALEKAAQGTYHSRLLDTVIAVQDAMQMSRSRDAFIQVLEDKGYTVNWKGGRKYITFITPDGKKVRNKTLSATFKVNLSKEELLHGFESNAQRQEYGNTKEQGYTGRAGEPRSAHSGKRAAQGAVDKLRSRLEDIQAIPDRYSESGIGRNESEGTGALGERRDKAAETKRQQPGAQRGNRRQHRGIRRDDGRSL</sequence>
<dbReference type="AlphaFoldDB" id="A0A0M2NGR6"/>